<evidence type="ECO:0000256" key="5">
    <source>
        <dbReference type="HAMAP-Rule" id="MF_00651"/>
    </source>
</evidence>
<protein>
    <recommendedName>
        <fullName evidence="5">Putative pre-16S rRNA nuclease</fullName>
        <ecNumber evidence="5">3.1.-.-</ecNumber>
    </recommendedName>
</protein>
<feature type="domain" description="YqgF/RNase H-like" evidence="6">
    <location>
        <begin position="17"/>
        <end position="117"/>
    </location>
</feature>
<dbReference type="STRING" id="313368.SAMN04488012_101111"/>
<keyword evidence="1 5" id="KW-0963">Cytoplasm</keyword>
<dbReference type="EC" id="3.1.-.-" evidence="5"/>
<dbReference type="AlphaFoldDB" id="A0A1M6AFS3"/>
<dbReference type="Pfam" id="PF03652">
    <property type="entry name" value="RuvX"/>
    <property type="match status" value="1"/>
</dbReference>
<dbReference type="GO" id="GO:0004518">
    <property type="term" value="F:nuclease activity"/>
    <property type="evidence" value="ECO:0007669"/>
    <property type="project" value="UniProtKB-KW"/>
</dbReference>
<dbReference type="Proteomes" id="UP000184040">
    <property type="component" value="Unassembled WGS sequence"/>
</dbReference>
<evidence type="ECO:0000313" key="7">
    <source>
        <dbReference type="EMBL" id="SHI35370.1"/>
    </source>
</evidence>
<dbReference type="RefSeq" id="WP_073125484.1">
    <property type="nucleotide sequence ID" value="NZ_FQZA01000001.1"/>
</dbReference>
<gene>
    <name evidence="7" type="ORF">SAMN04488012_101111</name>
</gene>
<dbReference type="SMART" id="SM00732">
    <property type="entry name" value="YqgFc"/>
    <property type="match status" value="1"/>
</dbReference>
<reference evidence="7 8" key="1">
    <citation type="submission" date="2016-11" db="EMBL/GenBank/DDBJ databases">
        <authorList>
            <person name="Jaros S."/>
            <person name="Januszkiewicz K."/>
            <person name="Wedrychowicz H."/>
        </authorList>
    </citation>
    <scope>NUCLEOTIDE SEQUENCE [LARGE SCALE GENOMIC DNA]</scope>
    <source>
        <strain evidence="7 8">DSM 26892</strain>
    </source>
</reference>
<evidence type="ECO:0000256" key="2">
    <source>
        <dbReference type="ARBA" id="ARBA00022517"/>
    </source>
</evidence>
<evidence type="ECO:0000313" key="8">
    <source>
        <dbReference type="Proteomes" id="UP000184040"/>
    </source>
</evidence>
<dbReference type="HAMAP" id="MF_00651">
    <property type="entry name" value="Nuclease_YqgF"/>
    <property type="match status" value="1"/>
</dbReference>
<name>A0A1M6AFS3_9RHOB</name>
<dbReference type="GO" id="GO:0016788">
    <property type="term" value="F:hydrolase activity, acting on ester bonds"/>
    <property type="evidence" value="ECO:0007669"/>
    <property type="project" value="UniProtKB-UniRule"/>
</dbReference>
<dbReference type="CDD" id="cd16964">
    <property type="entry name" value="YqgF"/>
    <property type="match status" value="1"/>
</dbReference>
<dbReference type="InterPro" id="IPR005227">
    <property type="entry name" value="YqgF"/>
</dbReference>
<dbReference type="SUPFAM" id="SSF53098">
    <property type="entry name" value="Ribonuclease H-like"/>
    <property type="match status" value="1"/>
</dbReference>
<dbReference type="EMBL" id="FQZA01000001">
    <property type="protein sequence ID" value="SHI35370.1"/>
    <property type="molecule type" value="Genomic_DNA"/>
</dbReference>
<evidence type="ECO:0000256" key="4">
    <source>
        <dbReference type="ARBA" id="ARBA00022801"/>
    </source>
</evidence>
<dbReference type="GO" id="GO:0000967">
    <property type="term" value="P:rRNA 5'-end processing"/>
    <property type="evidence" value="ECO:0007669"/>
    <property type="project" value="UniProtKB-UniRule"/>
</dbReference>
<keyword evidence="3 5" id="KW-0540">Nuclease</keyword>
<comment type="subcellular location">
    <subcellularLocation>
        <location evidence="5">Cytoplasm</location>
    </subcellularLocation>
</comment>
<dbReference type="PANTHER" id="PTHR33317:SF4">
    <property type="entry name" value="POLYNUCLEOTIDYL TRANSFERASE, RIBONUCLEASE H-LIKE SUPERFAMILY PROTEIN"/>
    <property type="match status" value="1"/>
</dbReference>
<keyword evidence="4 5" id="KW-0378">Hydrolase</keyword>
<accession>A0A1M6AFS3</accession>
<comment type="similarity">
    <text evidence="5">Belongs to the YqgF HJR family.</text>
</comment>
<dbReference type="NCBIfam" id="TIGR00250">
    <property type="entry name" value="RNAse_H_YqgF"/>
    <property type="match status" value="1"/>
</dbReference>
<dbReference type="InterPro" id="IPR006641">
    <property type="entry name" value="YqgF/RNaseH-like_dom"/>
</dbReference>
<evidence type="ECO:0000256" key="1">
    <source>
        <dbReference type="ARBA" id="ARBA00022490"/>
    </source>
</evidence>
<dbReference type="InterPro" id="IPR037027">
    <property type="entry name" value="YqgF/RNaseH-like_dom_sf"/>
</dbReference>
<keyword evidence="2 5" id="KW-0690">Ribosome biogenesis</keyword>
<proteinExistence type="inferred from homology"/>
<evidence type="ECO:0000259" key="6">
    <source>
        <dbReference type="SMART" id="SM00732"/>
    </source>
</evidence>
<dbReference type="Gene3D" id="3.30.420.140">
    <property type="entry name" value="YqgF/RNase H-like domain"/>
    <property type="match status" value="1"/>
</dbReference>
<evidence type="ECO:0000256" key="3">
    <source>
        <dbReference type="ARBA" id="ARBA00022722"/>
    </source>
</evidence>
<dbReference type="GO" id="GO:0005829">
    <property type="term" value="C:cytosol"/>
    <property type="evidence" value="ECO:0007669"/>
    <property type="project" value="TreeGrafter"/>
</dbReference>
<dbReference type="PANTHER" id="PTHR33317">
    <property type="entry name" value="POLYNUCLEOTIDYL TRANSFERASE, RIBONUCLEASE H-LIKE SUPERFAMILY PROTEIN"/>
    <property type="match status" value="1"/>
</dbReference>
<comment type="function">
    <text evidence="5">Could be a nuclease involved in processing of the 5'-end of pre-16S rRNA.</text>
</comment>
<keyword evidence="8" id="KW-1185">Reference proteome</keyword>
<organism evidence="7 8">
    <name type="scientific">Palleronia salina</name>
    <dbReference type="NCBI Taxonomy" id="313368"/>
    <lineage>
        <taxon>Bacteria</taxon>
        <taxon>Pseudomonadati</taxon>
        <taxon>Pseudomonadota</taxon>
        <taxon>Alphaproteobacteria</taxon>
        <taxon>Rhodobacterales</taxon>
        <taxon>Roseobacteraceae</taxon>
        <taxon>Palleronia</taxon>
    </lineage>
</organism>
<sequence length="158" mass="17133">MIHDAIENFAAALPPRRALAGLDLGTATLGVAVSDGLLSVATPLQTIKRTKFTKDADALLAILDAREIGGIILGLPRNMDGSEGPRAQSTRAFARNLSNRTDLPITFWDERLSTVAAERALLEADTSRRRRAEVIDHVAASFILQGALDRLRHLRDTP</sequence>
<dbReference type="InterPro" id="IPR012337">
    <property type="entry name" value="RNaseH-like_sf"/>
</dbReference>